<proteinExistence type="predicted"/>
<dbReference type="EMBL" id="MLJW01000852">
    <property type="protein sequence ID" value="OIQ82033.1"/>
    <property type="molecule type" value="Genomic_DNA"/>
</dbReference>
<dbReference type="AlphaFoldDB" id="A0A1J5QER3"/>
<reference evidence="1" key="1">
    <citation type="submission" date="2016-10" db="EMBL/GenBank/DDBJ databases">
        <title>Sequence of Gallionella enrichment culture.</title>
        <authorList>
            <person name="Poehlein A."/>
            <person name="Muehling M."/>
            <person name="Daniel R."/>
        </authorList>
    </citation>
    <scope>NUCLEOTIDE SEQUENCE</scope>
</reference>
<evidence type="ECO:0000313" key="1">
    <source>
        <dbReference type="EMBL" id="OIQ82033.1"/>
    </source>
</evidence>
<name>A0A1J5QER3_9ZZZZ</name>
<sequence>MATGAGNSDAARGIELLEAGTTIAGDAGVQVLADSACGSGSSWLKPHGFGADVWRAARRGGPPARR</sequence>
<gene>
    <name evidence="1" type="ORF">GALL_361930</name>
</gene>
<protein>
    <submittedName>
        <fullName evidence="1">Uncharacterized protein</fullName>
    </submittedName>
</protein>
<organism evidence="1">
    <name type="scientific">mine drainage metagenome</name>
    <dbReference type="NCBI Taxonomy" id="410659"/>
    <lineage>
        <taxon>unclassified sequences</taxon>
        <taxon>metagenomes</taxon>
        <taxon>ecological metagenomes</taxon>
    </lineage>
</organism>
<accession>A0A1J5QER3</accession>
<comment type="caution">
    <text evidence="1">The sequence shown here is derived from an EMBL/GenBank/DDBJ whole genome shotgun (WGS) entry which is preliminary data.</text>
</comment>